<sequence length="288" mass="32836">MKKVGISIYIIAVATLSCKQGVSHDVVSQDGIKVVSSKTYIPINYGIPEEGTKNSKSNVNRDKAYVEFKQVIDEYKKQLEIELNKVTVNKSVDDFIKSLSKYNTQSQWNYIYTSLEHDKSIIESLKVILDKLSNIYIPIEEEPVEEDKNFFTKIFNFVLPKTNFPLSKASVDNNLYYEILADDLLSTLFNLTDCIHKILHKWSDEKNLVKIQSAKEFSKKSAQLKTIMQARNTAISKIKAQIVLAAENVDNEEKLIEELEKITEDGEANSAFKYVKSSSIRDWGVISD</sequence>
<dbReference type="RefSeq" id="WP_281862153.1">
    <property type="nucleotide sequence ID" value="NZ_AP027071.1"/>
</dbReference>
<protein>
    <recommendedName>
        <fullName evidence="4">Lipoprotein</fullName>
    </recommendedName>
</protein>
<keyword evidence="3" id="KW-1185">Reference proteome</keyword>
<feature type="coiled-coil region" evidence="1">
    <location>
        <begin position="242"/>
        <end position="269"/>
    </location>
</feature>
<evidence type="ECO:0000313" key="2">
    <source>
        <dbReference type="EMBL" id="BDU63327.1"/>
    </source>
</evidence>
<proteinExistence type="predicted"/>
<evidence type="ECO:0008006" key="4">
    <source>
        <dbReference type="Google" id="ProtNLM"/>
    </source>
</evidence>
<accession>A0ABM8DL56</accession>
<reference evidence="2 3" key="1">
    <citation type="submission" date="2022-11" db="EMBL/GenBank/DDBJ databases">
        <title>Genome sequence of clinical isolate of the human pathogenic Borrelia fainii.</title>
        <authorList>
            <person name="Itokawa K."/>
            <person name="Sato K."/>
            <person name="Qiu Y."/>
        </authorList>
    </citation>
    <scope>NUCLEOTIDE SEQUENCE [LARGE SCALE GENOMIC DNA]</scope>
    <source>
        <strain evidence="2 3">Qtaro</strain>
        <plasmid evidence="2 3">p100</plasmid>
    </source>
</reference>
<gene>
    <name evidence="2" type="ORF">BOFE_08670</name>
</gene>
<keyword evidence="2" id="KW-0614">Plasmid</keyword>
<organism evidence="2 3">
    <name type="scientific">Candidatus Borrelia fainii</name>
    <dbReference type="NCBI Taxonomy" id="2518322"/>
    <lineage>
        <taxon>Bacteria</taxon>
        <taxon>Pseudomonadati</taxon>
        <taxon>Spirochaetota</taxon>
        <taxon>Spirochaetia</taxon>
        <taxon>Spirochaetales</taxon>
        <taxon>Borreliaceae</taxon>
        <taxon>Borrelia</taxon>
    </lineage>
</organism>
<dbReference type="Proteomes" id="UP001317516">
    <property type="component" value="Plasmid p100"/>
</dbReference>
<keyword evidence="1" id="KW-0175">Coiled coil</keyword>
<geneLocation type="plasmid" evidence="2 3">
    <name>p100</name>
</geneLocation>
<name>A0ABM8DL56_9SPIR</name>
<evidence type="ECO:0000313" key="3">
    <source>
        <dbReference type="Proteomes" id="UP001317516"/>
    </source>
</evidence>
<dbReference type="EMBL" id="AP027071">
    <property type="protein sequence ID" value="BDU63327.1"/>
    <property type="molecule type" value="Genomic_DNA"/>
</dbReference>
<evidence type="ECO:0000256" key="1">
    <source>
        <dbReference type="SAM" id="Coils"/>
    </source>
</evidence>
<dbReference type="PROSITE" id="PS51257">
    <property type="entry name" value="PROKAR_LIPOPROTEIN"/>
    <property type="match status" value="1"/>
</dbReference>